<dbReference type="AlphaFoldDB" id="A0A4Q7D547"/>
<evidence type="ECO:0000313" key="1">
    <source>
        <dbReference type="EMBL" id="RZI33148.1"/>
    </source>
</evidence>
<proteinExistence type="predicted"/>
<sequence>MNFLESIKTGIEKASQADINLKQVNELLSSISSELHLFTGKDIKLSKTVSTAGNIRKIATAFENDSTPREFMDSDQLSLIKDKQSLPVAKWRQNTGGFPCIITFDGSEYICDEIDELAVAMKDLLSTTNFGKTLTKLMTD</sequence>
<gene>
    <name evidence="1" type="ORF">EUX57_03910</name>
</gene>
<evidence type="ECO:0000313" key="2">
    <source>
        <dbReference type="Proteomes" id="UP000293369"/>
    </source>
</evidence>
<name>A0A4Q7D547_9PSED</name>
<dbReference type="EMBL" id="SGFE01000005">
    <property type="protein sequence ID" value="RZI33148.1"/>
    <property type="molecule type" value="Genomic_DNA"/>
</dbReference>
<dbReference type="RefSeq" id="WP_130138082.1">
    <property type="nucleotide sequence ID" value="NZ_SGFE01000005.1"/>
</dbReference>
<comment type="caution">
    <text evidence="1">The sequence shown here is derived from an EMBL/GenBank/DDBJ whole genome shotgun (WGS) entry which is preliminary data.</text>
</comment>
<organism evidence="1 2">
    <name type="scientific">Pseudomonas orientalis</name>
    <dbReference type="NCBI Taxonomy" id="76758"/>
    <lineage>
        <taxon>Bacteria</taxon>
        <taxon>Pseudomonadati</taxon>
        <taxon>Pseudomonadota</taxon>
        <taxon>Gammaproteobacteria</taxon>
        <taxon>Pseudomonadales</taxon>
        <taxon>Pseudomonadaceae</taxon>
        <taxon>Pseudomonas</taxon>
    </lineage>
</organism>
<protein>
    <submittedName>
        <fullName evidence="1">Uncharacterized protein</fullName>
    </submittedName>
</protein>
<reference evidence="1 2" key="1">
    <citation type="submission" date="2019-02" db="EMBL/GenBank/DDBJ databases">
        <title>Pseudomonas spp from wheat grain.</title>
        <authorList>
            <person name="Cho G.-S."/>
            <person name="Franz C.M.A.P."/>
        </authorList>
    </citation>
    <scope>NUCLEOTIDE SEQUENCE [LARGE SCALE GENOMIC DNA]</scope>
    <source>
        <strain evidence="1 2">133NRW</strain>
    </source>
</reference>
<accession>A0A4Q7D547</accession>
<dbReference type="Proteomes" id="UP000293369">
    <property type="component" value="Unassembled WGS sequence"/>
</dbReference>